<accession>A0A9X3N5R1</accession>
<dbReference type="SUPFAM" id="SSF52317">
    <property type="entry name" value="Class I glutamine amidotransferase-like"/>
    <property type="match status" value="1"/>
</dbReference>
<name>A0A9X3N5R1_9ACTN</name>
<feature type="chain" id="PRO_5040798129" evidence="1">
    <location>
        <begin position="25"/>
        <end position="1167"/>
    </location>
</feature>
<organism evidence="3 4">
    <name type="scientific">Solirubrobacter phytolaccae</name>
    <dbReference type="NCBI Taxonomy" id="1404360"/>
    <lineage>
        <taxon>Bacteria</taxon>
        <taxon>Bacillati</taxon>
        <taxon>Actinomycetota</taxon>
        <taxon>Thermoleophilia</taxon>
        <taxon>Solirubrobacterales</taxon>
        <taxon>Solirubrobacteraceae</taxon>
        <taxon>Solirubrobacter</taxon>
    </lineage>
</organism>
<feature type="signal peptide" evidence="1">
    <location>
        <begin position="1"/>
        <end position="24"/>
    </location>
</feature>
<sequence length="1167" mass="118765">MSRRVATAAAVAAALSALPSTAQAQDTAAPVVSPATFASSPTGNNSWRLTAPQTLNLSATDDVAVSKFQYSLDGGATYVDVPVTAGPSATAPVALSQEGNTPLRYRAVDSSGNLSRVAVNTTLNQAAAVGATAVRLNSTNGLGPGDQLVLNTGAGQETATIATVVLPNPGGTTPNVTLTAPLTKAHTANTAVAATAYAHTITLQIDTKGPVATWGTQASTLSAASTAGATGLRLASVAGRTAGETLQVDTGSGAETVKVAAVDAAAVAPAPNITFTTALQRAHLSGSAVYVPQVVDGKILQSQTLTPLRADPRLRDAGDTVATGAGGAAPRRMTVDGTFMVPKTLDVNRLTVGKHVQTVSLQDTAGQTSKYVNTFVVTTSFADLATVIDQYANNALRTTLNGAQAVGATGLRLASPVGFRAGQEIVVGSGDTAETVTVAKALSTAPTLSTTLGAAATAGSTKIRLASYNSEALAGPNPPSNNGPIAGQPIVLDTGANQEVVYVKRNLSPLPAAPEANVELTAPLAKDHASGTATNLNNVILASPLTKAQATGAAVADPQPLISAAKATELRALLADAKTKADAGQTAAAVTALQAFNAAAASSRPLQSAGEALIAQLNGTPVDTSGTGITVEGAEEGVQAIRQYYNPSPFKANPFATYKILVSGRAGGFRHQSIVDFETMFQELGTTNGFDVEIWDPNIGASPGRQAPAGVSLPTSPFLDWEQLKQYKTVVLNSTVGINGTATMNAVEFANLQRFVRAGGGVIAIHGGIDSMQNVPWFMDLVGAGFTNHGSNQGGILVETESGGHVELLNADPAHSTMQSVPPRFFTVEELYNTNRNPAELGIVHPLMYENEDSLVGQLGYGAGALHNSDRHSMTWCRNFDGGRSFTTTLGHNWQFTTEKWWRDMMLNAVQWTAGQEYSNCVTFNEVKDLLDEAAADGNVTAAGKTALSSALASADAAYRADDFAAAAGFARTFVAQAKRLANAGADSGTALLELQSKGAELVGWMSGNEAAPPTPTLQGEPAQGTVGGSVPATLGLSLGTPATFGAFTPGLAKTYTATSKADVISTAGDARLSVSDASATATGRLVNGAFSLAAPLQAKATSAAGTGGAFAPVGGSGAPTSLLTYGGPVSNDTVTLSFEQAIGQNEALRTGAYSKALTFTLSTTTP</sequence>
<evidence type="ECO:0000256" key="1">
    <source>
        <dbReference type="SAM" id="SignalP"/>
    </source>
</evidence>
<comment type="caution">
    <text evidence="3">The sequence shown here is derived from an EMBL/GenBank/DDBJ whole genome shotgun (WGS) entry which is preliminary data.</text>
</comment>
<dbReference type="Proteomes" id="UP001147653">
    <property type="component" value="Unassembled WGS sequence"/>
</dbReference>
<dbReference type="InterPro" id="IPR029010">
    <property type="entry name" value="ThuA-like"/>
</dbReference>
<dbReference type="InterPro" id="IPR029062">
    <property type="entry name" value="Class_I_gatase-like"/>
</dbReference>
<dbReference type="Gene3D" id="3.40.50.880">
    <property type="match status" value="1"/>
</dbReference>
<dbReference type="EMBL" id="JAPDDP010000010">
    <property type="protein sequence ID" value="MDA0180149.1"/>
    <property type="molecule type" value="Genomic_DNA"/>
</dbReference>
<dbReference type="PANTHER" id="PTHR40469">
    <property type="entry name" value="SECRETED GLYCOSYL HYDROLASE"/>
    <property type="match status" value="1"/>
</dbReference>
<protein>
    <submittedName>
        <fullName evidence="3">ThuA domain-containing protein</fullName>
    </submittedName>
</protein>
<evidence type="ECO:0000259" key="2">
    <source>
        <dbReference type="Pfam" id="PF06283"/>
    </source>
</evidence>
<evidence type="ECO:0000313" key="4">
    <source>
        <dbReference type="Proteomes" id="UP001147653"/>
    </source>
</evidence>
<dbReference type="PANTHER" id="PTHR40469:SF2">
    <property type="entry name" value="GALACTOSE-BINDING DOMAIN-LIKE SUPERFAMILY PROTEIN"/>
    <property type="match status" value="1"/>
</dbReference>
<keyword evidence="1" id="KW-0732">Signal</keyword>
<proteinExistence type="predicted"/>
<gene>
    <name evidence="3" type="ORF">OJ997_07570</name>
</gene>
<dbReference type="RefSeq" id="WP_270024458.1">
    <property type="nucleotide sequence ID" value="NZ_JAPDDP010000010.1"/>
</dbReference>
<reference evidence="3" key="1">
    <citation type="submission" date="2022-10" db="EMBL/GenBank/DDBJ databases">
        <title>The WGS of Solirubrobacter phytolaccae KCTC 29190.</title>
        <authorList>
            <person name="Jiang Z."/>
        </authorList>
    </citation>
    <scope>NUCLEOTIDE SEQUENCE</scope>
    <source>
        <strain evidence="3">KCTC 29190</strain>
    </source>
</reference>
<evidence type="ECO:0000313" key="3">
    <source>
        <dbReference type="EMBL" id="MDA0180149.1"/>
    </source>
</evidence>
<dbReference type="Pfam" id="PF06283">
    <property type="entry name" value="ThuA"/>
    <property type="match status" value="1"/>
</dbReference>
<dbReference type="AlphaFoldDB" id="A0A9X3N5R1"/>
<feature type="domain" description="ThuA-like" evidence="2">
    <location>
        <begin position="659"/>
        <end position="913"/>
    </location>
</feature>
<keyword evidence="4" id="KW-1185">Reference proteome</keyword>